<dbReference type="Gene3D" id="3.40.30.10">
    <property type="entry name" value="Glutaredoxin"/>
    <property type="match status" value="1"/>
</dbReference>
<dbReference type="Proteomes" id="UP000323708">
    <property type="component" value="Unassembled WGS sequence"/>
</dbReference>
<feature type="domain" description="DSBA-like thioredoxin" evidence="1">
    <location>
        <begin position="9"/>
        <end position="202"/>
    </location>
</feature>
<dbReference type="Pfam" id="PF01323">
    <property type="entry name" value="DSBA"/>
    <property type="match status" value="1"/>
</dbReference>
<dbReference type="SUPFAM" id="SSF52833">
    <property type="entry name" value="Thioredoxin-like"/>
    <property type="match status" value="1"/>
</dbReference>
<dbReference type="AlphaFoldDB" id="A0A5B0WRB8"/>
<dbReference type="GO" id="GO:0016491">
    <property type="term" value="F:oxidoreductase activity"/>
    <property type="evidence" value="ECO:0007669"/>
    <property type="project" value="InterPro"/>
</dbReference>
<proteinExistence type="predicted"/>
<dbReference type="RefSeq" id="WP_149612254.1">
    <property type="nucleotide sequence ID" value="NZ_VTUX01000007.1"/>
</dbReference>
<reference evidence="2 3" key="1">
    <citation type="submission" date="2019-09" db="EMBL/GenBank/DDBJ databases">
        <authorList>
            <person name="Chen X.-Y."/>
        </authorList>
    </citation>
    <scope>NUCLEOTIDE SEQUENCE [LARGE SCALE GENOMIC DNA]</scope>
    <source>
        <strain evidence="2 3">NY5</strain>
    </source>
</reference>
<dbReference type="InterPro" id="IPR001853">
    <property type="entry name" value="DSBA-like_thioredoxin_dom"/>
</dbReference>
<accession>A0A5B0WRB8</accession>
<sequence>MSVSESGVVIDYYSDILCVWAWIAQPRLDELEKQWQGHITVRHHFVDVFGDCEKKIPQSWGAEDGYEKFGEHVQHSAQPFELATVHPDLWQTIRPRSSAPAHLLLRAAALVESEQLLARLALRIRRAFFCQALDVSSLDVLLELATEEGADAGQLQRAVYDGSAIAALMTDLRQASDLGVRGSPTWILNSGRQVLYGNVGYRILNANIEELLNNPADEASWC</sequence>
<name>A0A5B0WRB8_9GAMM</name>
<evidence type="ECO:0000259" key="1">
    <source>
        <dbReference type="Pfam" id="PF01323"/>
    </source>
</evidence>
<dbReference type="PANTHER" id="PTHR13887:SF41">
    <property type="entry name" value="THIOREDOXIN SUPERFAMILY PROTEIN"/>
    <property type="match status" value="1"/>
</dbReference>
<evidence type="ECO:0000313" key="2">
    <source>
        <dbReference type="EMBL" id="KAA1189644.1"/>
    </source>
</evidence>
<dbReference type="EMBL" id="VTUX01000007">
    <property type="protein sequence ID" value="KAA1189644.1"/>
    <property type="molecule type" value="Genomic_DNA"/>
</dbReference>
<protein>
    <submittedName>
        <fullName evidence="2">Disulfide bond formation protein DsbA</fullName>
    </submittedName>
</protein>
<evidence type="ECO:0000313" key="3">
    <source>
        <dbReference type="Proteomes" id="UP000323708"/>
    </source>
</evidence>
<comment type="caution">
    <text evidence="2">The sequence shown here is derived from an EMBL/GenBank/DDBJ whole genome shotgun (WGS) entry which is preliminary data.</text>
</comment>
<keyword evidence="3" id="KW-1185">Reference proteome</keyword>
<dbReference type="PANTHER" id="PTHR13887">
    <property type="entry name" value="GLUTATHIONE S-TRANSFERASE KAPPA"/>
    <property type="match status" value="1"/>
</dbReference>
<dbReference type="InterPro" id="IPR036249">
    <property type="entry name" value="Thioredoxin-like_sf"/>
</dbReference>
<organism evidence="2 3">
    <name type="scientific">Pseudohalioglobus sediminis</name>
    <dbReference type="NCBI Taxonomy" id="2606449"/>
    <lineage>
        <taxon>Bacteria</taxon>
        <taxon>Pseudomonadati</taxon>
        <taxon>Pseudomonadota</taxon>
        <taxon>Gammaproteobacteria</taxon>
        <taxon>Cellvibrionales</taxon>
        <taxon>Halieaceae</taxon>
        <taxon>Pseudohalioglobus</taxon>
    </lineage>
</organism>
<gene>
    <name evidence="2" type="ORF">F0M18_14950</name>
</gene>